<dbReference type="GO" id="GO:0035556">
    <property type="term" value="P:intracellular signal transduction"/>
    <property type="evidence" value="ECO:0007669"/>
    <property type="project" value="InterPro"/>
</dbReference>
<feature type="domain" description="Guanylate cyclase" evidence="14">
    <location>
        <begin position="887"/>
        <end position="989"/>
    </location>
</feature>
<feature type="region of interest" description="Disordered" evidence="12">
    <location>
        <begin position="411"/>
        <end position="444"/>
    </location>
</feature>
<keyword evidence="4 13" id="KW-0812">Transmembrane</keyword>
<comment type="catalytic activity">
    <reaction evidence="1">
        <text>ATP = 3',5'-cyclic AMP + diphosphate</text>
        <dbReference type="Rhea" id="RHEA:15389"/>
        <dbReference type="ChEBI" id="CHEBI:30616"/>
        <dbReference type="ChEBI" id="CHEBI:33019"/>
        <dbReference type="ChEBI" id="CHEBI:58165"/>
        <dbReference type="EC" id="4.6.1.1"/>
    </reaction>
</comment>
<feature type="domain" description="Guanylate cyclase" evidence="14">
    <location>
        <begin position="168"/>
        <end position="305"/>
    </location>
</feature>
<dbReference type="Pfam" id="PF00211">
    <property type="entry name" value="Guanylate_cyc"/>
    <property type="match status" value="1"/>
</dbReference>
<protein>
    <recommendedName>
        <fullName evidence="3">adenylate cyclase</fullName>
        <ecNumber evidence="3">4.6.1.1</ecNumber>
    </recommendedName>
</protein>
<dbReference type="SUPFAM" id="SSF55073">
    <property type="entry name" value="Nucleotide cyclase"/>
    <property type="match status" value="2"/>
</dbReference>
<dbReference type="GO" id="GO:0007189">
    <property type="term" value="P:adenylate cyclase-activating G protein-coupled receptor signaling pathway"/>
    <property type="evidence" value="ECO:0007669"/>
    <property type="project" value="TreeGrafter"/>
</dbReference>
<dbReference type="VEuPathDB" id="TriTrypDB:BSAL_67290"/>
<dbReference type="PANTHER" id="PTHR45627">
    <property type="entry name" value="ADENYLATE CYCLASE TYPE 1"/>
    <property type="match status" value="1"/>
</dbReference>
<evidence type="ECO:0000256" key="3">
    <source>
        <dbReference type="ARBA" id="ARBA00012201"/>
    </source>
</evidence>
<keyword evidence="5" id="KW-0479">Metal-binding</keyword>
<evidence type="ECO:0000256" key="1">
    <source>
        <dbReference type="ARBA" id="ARBA00001593"/>
    </source>
</evidence>
<dbReference type="Gene3D" id="3.30.70.1230">
    <property type="entry name" value="Nucleotide cyclase"/>
    <property type="match status" value="2"/>
</dbReference>
<evidence type="ECO:0000256" key="11">
    <source>
        <dbReference type="ARBA" id="ARBA00023239"/>
    </source>
</evidence>
<dbReference type="GO" id="GO:0009190">
    <property type="term" value="P:cyclic nucleotide biosynthetic process"/>
    <property type="evidence" value="ECO:0007669"/>
    <property type="project" value="InterPro"/>
</dbReference>
<evidence type="ECO:0000313" key="15">
    <source>
        <dbReference type="EMBL" id="CUF92398.1"/>
    </source>
</evidence>
<name>A0A0S4IXL9_BODSA</name>
<evidence type="ECO:0000256" key="5">
    <source>
        <dbReference type="ARBA" id="ARBA00022723"/>
    </source>
</evidence>
<feature type="transmembrane region" description="Helical" evidence="13">
    <location>
        <begin position="88"/>
        <end position="108"/>
    </location>
</feature>
<gene>
    <name evidence="15" type="ORF">BSAL_67290</name>
</gene>
<dbReference type="GO" id="GO:0005524">
    <property type="term" value="F:ATP binding"/>
    <property type="evidence" value="ECO:0007669"/>
    <property type="project" value="UniProtKB-KW"/>
</dbReference>
<feature type="transmembrane region" description="Helical" evidence="13">
    <location>
        <begin position="643"/>
        <end position="659"/>
    </location>
</feature>
<dbReference type="PROSITE" id="PS50125">
    <property type="entry name" value="GUANYLATE_CYCLASE_2"/>
    <property type="match status" value="2"/>
</dbReference>
<feature type="transmembrane region" description="Helical" evidence="13">
    <location>
        <begin position="560"/>
        <end position="578"/>
    </location>
</feature>
<proteinExistence type="predicted"/>
<feature type="non-terminal residue" evidence="15">
    <location>
        <position position="1"/>
    </location>
</feature>
<feature type="region of interest" description="Disordered" evidence="12">
    <location>
        <begin position="460"/>
        <end position="489"/>
    </location>
</feature>
<feature type="region of interest" description="Disordered" evidence="12">
    <location>
        <begin position="608"/>
        <end position="627"/>
    </location>
</feature>
<keyword evidence="9 13" id="KW-1133">Transmembrane helix</keyword>
<sequence>RGFCYERLGGDMIVLAAMTIPFTIYFAHLRVVITAMFLQLSAFIAANVVVTISMRHAAMETFQDITIISGSAFYRTTMAVVLDERTALVMFRSVILCLVAIAVFLMAWKRDEVIRADYRGIAKLLQESQQGSKLYETLAQQTTATLPTHVVRRLLLMQRVRDFVPHAGIMAFGISSFPVLCAHYSCSEVVEALNGLFSILDQELNDHPDVTKMQTLGDLFIAVCGISWEVADVETDENRNDSDDNGGSRICAPDHDQRPTLAAIELNRYAMVVHSACVASTIITRFETSFTIALHSGPITATTFGKSAAYVCVGSGMSECINALRSSTMFPAQVAASTLPGGSQLPSRPRASLGGVVITTPTFRQLLDNAPAMLQNSHKSKTRFQKRADNLPVALRLEELRRLQQVFREGAADPGMDGDEGSISVKNANRKPSPGISSSTARHQSTVTTIEMFATSTFDMKSKSDSSNNGTSSRLQSAASIKQSKPSDVWMPRKSTGSVKLFCDASYASDETELQFQQFCTEIGEDSVIARWGFAFDGSIHTVIVVCVLVFYSHHMRDSALQAFLGLGFCVLAAAIPWTRTMMDFYGRVPASTLDSKHSSLQRRGAAGLSHQQQQHRRTPASSSAASESHVVDKRCVRGSMKLPWYISLAAAVAAQFILPHSWTASWCAVFLATMLLWRCALPLVASQPHIMILVDSLVVCVPLTGVKIARIFWFVNDAGQRLFPLDDNLSAAAQNIVNNDHGPLVAMIVQSAWTLLVVLPIFMWITRVARQENHRQMFERRRRAAIDMELIERQRETLQQHIRSVIPLHMQNRFEDFQKHGMLADDGNDTIDPWRGTWFATNVQETPLLVIELASVPLGDHSVMQQSTSVGSQSRIGREGGRDHKQLVMELEEAHRRVDSVLSMMTSVCKAKSAGDVIILMGSENDEEAVRAMKLMECAAALQRTFGPNNSGPKIVLNSGPAVGAVIGSDRLTFELFGEAVSTSMELLHAMPMSGVVATQRFIMLYHQLQQAALLPCFPSKLHHHQHQQVGDTPQLPYCPPDASVAFPDSSQSVFPTPRHHHMNDTVLAAGMEGASPLISQHDGSSVVDLGFRLYLSITGGVFGSGSASIAPPRNGGAVESGSLRVAHHAASAAVAGGHITASSLPTFGEGSPAAATTTSGEFRQGGGTGDSTSAIADASVTMLLVPIRPEAKVSTTPSSKHAVDTPTVMGQPIAQNPLCSATAEPRKRGSISPAFSDAEEGSGSSASQHICGPPSREPSPLGSNQGEGREEQEGRGAVNPPSALLIDGTNDGFLPSALPPLVVVDSLGLALAIPPKIAMALPRGVLATNSHQPHIAQQQHAHHRQQRVHHRHEHTLSNGLHVAIGQHDHTLGSDVQIGALQLWKVRGCGTIALHTIHLSFV</sequence>
<evidence type="ECO:0000313" key="16">
    <source>
        <dbReference type="Proteomes" id="UP000051952"/>
    </source>
</evidence>
<feature type="compositionally biased region" description="Polar residues" evidence="12">
    <location>
        <begin position="435"/>
        <end position="444"/>
    </location>
</feature>
<organism evidence="15 16">
    <name type="scientific">Bodo saltans</name>
    <name type="common">Flagellated protozoan</name>
    <dbReference type="NCBI Taxonomy" id="75058"/>
    <lineage>
        <taxon>Eukaryota</taxon>
        <taxon>Discoba</taxon>
        <taxon>Euglenozoa</taxon>
        <taxon>Kinetoplastea</taxon>
        <taxon>Metakinetoplastina</taxon>
        <taxon>Eubodonida</taxon>
        <taxon>Bodonidae</taxon>
        <taxon>Bodo</taxon>
    </lineage>
</organism>
<dbReference type="EC" id="4.6.1.1" evidence="3"/>
<feature type="transmembrane region" description="Helical" evidence="13">
    <location>
        <begin position="12"/>
        <end position="29"/>
    </location>
</feature>
<dbReference type="InterPro" id="IPR029787">
    <property type="entry name" value="Nucleotide_cyclase"/>
</dbReference>
<reference evidence="16" key="1">
    <citation type="submission" date="2015-09" db="EMBL/GenBank/DDBJ databases">
        <authorList>
            <consortium name="Pathogen Informatics"/>
        </authorList>
    </citation>
    <scope>NUCLEOTIDE SEQUENCE [LARGE SCALE GENOMIC DNA]</scope>
    <source>
        <strain evidence="16">Lake Konstanz</strain>
    </source>
</reference>
<evidence type="ECO:0000256" key="8">
    <source>
        <dbReference type="ARBA" id="ARBA00022842"/>
    </source>
</evidence>
<feature type="transmembrane region" description="Helical" evidence="13">
    <location>
        <begin position="693"/>
        <end position="716"/>
    </location>
</feature>
<evidence type="ECO:0000259" key="14">
    <source>
        <dbReference type="PROSITE" id="PS50125"/>
    </source>
</evidence>
<evidence type="ECO:0000256" key="10">
    <source>
        <dbReference type="ARBA" id="ARBA00023136"/>
    </source>
</evidence>
<keyword evidence="8" id="KW-0460">Magnesium</keyword>
<dbReference type="EMBL" id="CYKH01000450">
    <property type="protein sequence ID" value="CUF92398.1"/>
    <property type="molecule type" value="Genomic_DNA"/>
</dbReference>
<evidence type="ECO:0000256" key="9">
    <source>
        <dbReference type="ARBA" id="ARBA00022989"/>
    </source>
</evidence>
<dbReference type="GO" id="GO:0005886">
    <property type="term" value="C:plasma membrane"/>
    <property type="evidence" value="ECO:0007669"/>
    <property type="project" value="TreeGrafter"/>
</dbReference>
<dbReference type="GO" id="GO:0046872">
    <property type="term" value="F:metal ion binding"/>
    <property type="evidence" value="ECO:0007669"/>
    <property type="project" value="UniProtKB-KW"/>
</dbReference>
<evidence type="ECO:0000256" key="4">
    <source>
        <dbReference type="ARBA" id="ARBA00022692"/>
    </source>
</evidence>
<keyword evidence="6" id="KW-0547">Nucleotide-binding</keyword>
<evidence type="ECO:0000256" key="13">
    <source>
        <dbReference type="SAM" id="Phobius"/>
    </source>
</evidence>
<feature type="transmembrane region" description="Helical" evidence="13">
    <location>
        <begin position="534"/>
        <end position="554"/>
    </location>
</feature>
<comment type="subcellular location">
    <subcellularLocation>
        <location evidence="2">Membrane</location>
        <topology evidence="2">Multi-pass membrane protein</topology>
    </subcellularLocation>
</comment>
<keyword evidence="10 13" id="KW-0472">Membrane</keyword>
<keyword evidence="16" id="KW-1185">Reference proteome</keyword>
<feature type="region of interest" description="Disordered" evidence="12">
    <location>
        <begin position="1150"/>
        <end position="1175"/>
    </location>
</feature>
<dbReference type="PANTHER" id="PTHR45627:SF12">
    <property type="entry name" value="ADENYLATE CYCLASE TYPE 2"/>
    <property type="match status" value="1"/>
</dbReference>
<dbReference type="OrthoDB" id="6127067at2759"/>
<evidence type="ECO:0000256" key="12">
    <source>
        <dbReference type="SAM" id="MobiDB-lite"/>
    </source>
</evidence>
<evidence type="ECO:0000256" key="7">
    <source>
        <dbReference type="ARBA" id="ARBA00022840"/>
    </source>
</evidence>
<keyword evidence="7" id="KW-0067">ATP-binding</keyword>
<dbReference type="InterPro" id="IPR001054">
    <property type="entry name" value="A/G_cyclase"/>
</dbReference>
<evidence type="ECO:0000256" key="2">
    <source>
        <dbReference type="ARBA" id="ARBA00004141"/>
    </source>
</evidence>
<feature type="transmembrane region" description="Helical" evidence="13">
    <location>
        <begin position="745"/>
        <end position="766"/>
    </location>
</feature>
<feature type="region of interest" description="Disordered" evidence="12">
    <location>
        <begin position="1193"/>
        <end position="1286"/>
    </location>
</feature>
<dbReference type="Proteomes" id="UP000051952">
    <property type="component" value="Unassembled WGS sequence"/>
</dbReference>
<evidence type="ECO:0000256" key="6">
    <source>
        <dbReference type="ARBA" id="ARBA00022741"/>
    </source>
</evidence>
<keyword evidence="11" id="KW-0456">Lyase</keyword>
<accession>A0A0S4IXL9</accession>
<dbReference type="GO" id="GO:0004016">
    <property type="term" value="F:adenylate cyclase activity"/>
    <property type="evidence" value="ECO:0007669"/>
    <property type="project" value="UniProtKB-EC"/>
</dbReference>
<feature type="compositionally biased region" description="Polar residues" evidence="12">
    <location>
        <begin position="474"/>
        <end position="486"/>
    </location>
</feature>